<sequence>MTACRTRCGRNGRRRIDGGVGVGAGEMTGRLPGLGRGRVECSAAGRLTIARL</sequence>
<reference evidence="1 2" key="1">
    <citation type="submission" date="2021-03" db="EMBL/GenBank/DDBJ databases">
        <title>Genomic Encyclopedia of Type Strains, Phase IV (KMG-IV): sequencing the most valuable type-strain genomes for metagenomic binning, comparative biology and taxonomic classification.</title>
        <authorList>
            <person name="Goeker M."/>
        </authorList>
    </citation>
    <scope>NUCLEOTIDE SEQUENCE [LARGE SCALE GENOMIC DNA]</scope>
    <source>
        <strain evidence="1 2">DSM 21600</strain>
    </source>
</reference>
<evidence type="ECO:0000313" key="2">
    <source>
        <dbReference type="Proteomes" id="UP000759443"/>
    </source>
</evidence>
<proteinExistence type="predicted"/>
<accession>A0ABS4DX02</accession>
<dbReference type="EMBL" id="JAGGJU010000004">
    <property type="protein sequence ID" value="MBP1850197.1"/>
    <property type="molecule type" value="Genomic_DNA"/>
</dbReference>
<evidence type="ECO:0000313" key="1">
    <source>
        <dbReference type="EMBL" id="MBP1850197.1"/>
    </source>
</evidence>
<organism evidence="1 2">
    <name type="scientific">Rhizobium halophytocola</name>
    <dbReference type="NCBI Taxonomy" id="735519"/>
    <lineage>
        <taxon>Bacteria</taxon>
        <taxon>Pseudomonadati</taxon>
        <taxon>Pseudomonadota</taxon>
        <taxon>Alphaproteobacteria</taxon>
        <taxon>Hyphomicrobiales</taxon>
        <taxon>Rhizobiaceae</taxon>
        <taxon>Rhizobium/Agrobacterium group</taxon>
        <taxon>Rhizobium</taxon>
    </lineage>
</organism>
<gene>
    <name evidence="1" type="ORF">J2Z17_001631</name>
</gene>
<keyword evidence="2" id="KW-1185">Reference proteome</keyword>
<protein>
    <submittedName>
        <fullName evidence="1">Uncharacterized protein</fullName>
    </submittedName>
</protein>
<name>A0ABS4DX02_9HYPH</name>
<dbReference type="Proteomes" id="UP000759443">
    <property type="component" value="Unassembled WGS sequence"/>
</dbReference>
<comment type="caution">
    <text evidence="1">The sequence shown here is derived from an EMBL/GenBank/DDBJ whole genome shotgun (WGS) entry which is preliminary data.</text>
</comment>